<keyword evidence="2" id="KW-1185">Reference proteome</keyword>
<organism evidence="1 2">
    <name type="scientific">Deinococcus reticulitermitis</name>
    <dbReference type="NCBI Taxonomy" id="856736"/>
    <lineage>
        <taxon>Bacteria</taxon>
        <taxon>Thermotogati</taxon>
        <taxon>Deinococcota</taxon>
        <taxon>Deinococci</taxon>
        <taxon>Deinococcales</taxon>
        <taxon>Deinococcaceae</taxon>
        <taxon>Deinococcus</taxon>
    </lineage>
</organism>
<accession>A0A1H6Z7T7</accession>
<protein>
    <submittedName>
        <fullName evidence="1">Uncharacterized protein</fullName>
    </submittedName>
</protein>
<proteinExistence type="predicted"/>
<dbReference type="AlphaFoldDB" id="A0A1H6Z7T7"/>
<dbReference type="Proteomes" id="UP000199223">
    <property type="component" value="Unassembled WGS sequence"/>
</dbReference>
<gene>
    <name evidence="1" type="ORF">SAMN04488058_10886</name>
</gene>
<name>A0A1H6Z7T7_9DEIO</name>
<evidence type="ECO:0000313" key="2">
    <source>
        <dbReference type="Proteomes" id="UP000199223"/>
    </source>
</evidence>
<evidence type="ECO:0000313" key="1">
    <source>
        <dbReference type="EMBL" id="SEJ45025.1"/>
    </source>
</evidence>
<dbReference type="STRING" id="856736.SAMN04488058_10886"/>
<dbReference type="RefSeq" id="WP_143068350.1">
    <property type="nucleotide sequence ID" value="NZ_FNZA01000008.1"/>
</dbReference>
<dbReference type="EMBL" id="FNZA01000008">
    <property type="protein sequence ID" value="SEJ45025.1"/>
    <property type="molecule type" value="Genomic_DNA"/>
</dbReference>
<sequence>MSLSIEALIQAASAYIEDVTTRANLIQNLRTLGLSDADDGSFKSSGIGKKKYTEKLLRDQTFDSIYKILIEALNRFKGVEDRKLTRETLIKLTESKSDSEIKLYFSGAGKPDIIIKDLARGTLEVIDYKGCLELSTNHRSTIMWSSLFEVHRDKFEKYNDLITHLRRSIPENSLQAKMFFETYICQTLAKRNLSAPALLPELNLHYDPMTKKFRGGIKALDSQRCDFYMKLPNREIIIEVDGIQHYTRKD</sequence>
<reference evidence="2" key="1">
    <citation type="submission" date="2016-10" db="EMBL/GenBank/DDBJ databases">
        <authorList>
            <person name="Varghese N."/>
            <person name="Submissions S."/>
        </authorList>
    </citation>
    <scope>NUCLEOTIDE SEQUENCE [LARGE SCALE GENOMIC DNA]</scope>
    <source>
        <strain evidence="2">CGMCC 1.10218</strain>
    </source>
</reference>
<dbReference type="OrthoDB" id="5106738at2"/>